<dbReference type="InterPro" id="IPR007024">
    <property type="entry name" value="BLUF_domain"/>
</dbReference>
<feature type="domain" description="BLUF" evidence="1">
    <location>
        <begin position="1"/>
        <end position="92"/>
    </location>
</feature>
<dbReference type="Pfam" id="PF04940">
    <property type="entry name" value="BLUF"/>
    <property type="match status" value="1"/>
</dbReference>
<dbReference type="OrthoDB" id="196105at2"/>
<accession>A0A4S4FQ76</accession>
<keyword evidence="3" id="KW-1185">Reference proteome</keyword>
<dbReference type="GO" id="GO:0071949">
    <property type="term" value="F:FAD binding"/>
    <property type="evidence" value="ECO:0007669"/>
    <property type="project" value="InterPro"/>
</dbReference>
<organism evidence="2 3">
    <name type="scientific">Orlajensenia flava</name>
    <dbReference type="NCBI Taxonomy" id="2565934"/>
    <lineage>
        <taxon>Bacteria</taxon>
        <taxon>Bacillati</taxon>
        <taxon>Actinomycetota</taxon>
        <taxon>Actinomycetes</taxon>
        <taxon>Micrococcales</taxon>
        <taxon>Microbacteriaceae</taxon>
        <taxon>Orlajensenia</taxon>
    </lineage>
</organism>
<reference evidence="2 3" key="1">
    <citation type="submission" date="2019-04" db="EMBL/GenBank/DDBJ databases">
        <authorList>
            <person name="Jiang L."/>
        </authorList>
    </citation>
    <scope>NUCLEOTIDE SEQUENCE [LARGE SCALE GENOMIC DNA]</scope>
    <source>
        <strain evidence="2 3">YIM 131861</strain>
    </source>
</reference>
<evidence type="ECO:0000313" key="2">
    <source>
        <dbReference type="EMBL" id="THG32700.1"/>
    </source>
</evidence>
<dbReference type="AlphaFoldDB" id="A0A4S4FQ76"/>
<sequence>MLSVVYSSTATNAMSGADLEGLLAVSRETNARTDVTGMLLHRSGRFIQVLEGPASSVLDRMSHITADSRHRDIRTLIEEPIQERQFPEWTMGYTTGSTSDGAAIPGYRATFDDLTVEEEPDSTTIRALRELIRWYTTPSRSDTGRR</sequence>
<dbReference type="GO" id="GO:0009882">
    <property type="term" value="F:blue light photoreceptor activity"/>
    <property type="evidence" value="ECO:0007669"/>
    <property type="project" value="InterPro"/>
</dbReference>
<dbReference type="EMBL" id="SSSN01000009">
    <property type="protein sequence ID" value="THG32700.1"/>
    <property type="molecule type" value="Genomic_DNA"/>
</dbReference>
<evidence type="ECO:0000259" key="1">
    <source>
        <dbReference type="PROSITE" id="PS50925"/>
    </source>
</evidence>
<dbReference type="SMART" id="SM01034">
    <property type="entry name" value="BLUF"/>
    <property type="match status" value="1"/>
</dbReference>
<comment type="caution">
    <text evidence="2">The sequence shown here is derived from an EMBL/GenBank/DDBJ whole genome shotgun (WGS) entry which is preliminary data.</text>
</comment>
<gene>
    <name evidence="2" type="ORF">E6C70_12975</name>
</gene>
<dbReference type="PROSITE" id="PS50925">
    <property type="entry name" value="BLUF"/>
    <property type="match status" value="1"/>
</dbReference>
<protein>
    <submittedName>
        <fullName evidence="2">BLUF domain-containing protein</fullName>
    </submittedName>
</protein>
<name>A0A4S4FQ76_9MICO</name>
<dbReference type="Proteomes" id="UP000307380">
    <property type="component" value="Unassembled WGS sequence"/>
</dbReference>
<dbReference type="Gene3D" id="3.30.70.100">
    <property type="match status" value="1"/>
</dbReference>
<evidence type="ECO:0000313" key="3">
    <source>
        <dbReference type="Proteomes" id="UP000307380"/>
    </source>
</evidence>
<dbReference type="InterPro" id="IPR036046">
    <property type="entry name" value="Acylphosphatase-like_dom_sf"/>
</dbReference>
<dbReference type="SUPFAM" id="SSF54975">
    <property type="entry name" value="Acylphosphatase/BLUF domain-like"/>
    <property type="match status" value="1"/>
</dbReference>
<proteinExistence type="predicted"/>